<organism evidence="1 2">
    <name type="scientific">Actinidia rufa</name>
    <dbReference type="NCBI Taxonomy" id="165716"/>
    <lineage>
        <taxon>Eukaryota</taxon>
        <taxon>Viridiplantae</taxon>
        <taxon>Streptophyta</taxon>
        <taxon>Embryophyta</taxon>
        <taxon>Tracheophyta</taxon>
        <taxon>Spermatophyta</taxon>
        <taxon>Magnoliopsida</taxon>
        <taxon>eudicotyledons</taxon>
        <taxon>Gunneridae</taxon>
        <taxon>Pentapetalae</taxon>
        <taxon>asterids</taxon>
        <taxon>Ericales</taxon>
        <taxon>Actinidiaceae</taxon>
        <taxon>Actinidia</taxon>
    </lineage>
</organism>
<dbReference type="Proteomes" id="UP000585474">
    <property type="component" value="Unassembled WGS sequence"/>
</dbReference>
<proteinExistence type="predicted"/>
<comment type="caution">
    <text evidence="1">The sequence shown here is derived from an EMBL/GenBank/DDBJ whole genome shotgun (WGS) entry which is preliminary data.</text>
</comment>
<sequence length="378" mass="42704">MSLLASRILLFQQCRILLSNLKFLIAVPSIPKVRSVPQVLLKHQHQRALMPLLESNLRRLMFIQKANYFVTNLRGFDVATGLIVSVRVRKVCFVDQAGKGTIPSCLPGSDLACFFLLSLRYCLASFTGQTAGTETKLLLQKSLTYHRNQERTELQMTELSSLRLWCYAGRKHTIDEQVGKVLSGITHFQMKLSNLSIRGSLAKLNFFHFGEAIYRWDLESDITNVELHGREFYGCADTFAAIDLMVSGPFPYRTDRCFIDEMNRCLYLYMLLVLAVGGEGPARDRGMQEHNPQVSPYLHFEHVDRLMKGMNSYKKESIVQSQGLKGSKACRNLMFSYKISPNAYSCYMIGEVEGSTSKGAILKESAGISDMAEYLSLP</sequence>
<evidence type="ECO:0000313" key="2">
    <source>
        <dbReference type="Proteomes" id="UP000585474"/>
    </source>
</evidence>
<reference evidence="2" key="1">
    <citation type="submission" date="2019-07" db="EMBL/GenBank/DDBJ databases">
        <title>De Novo Assembly of kiwifruit Actinidia rufa.</title>
        <authorList>
            <person name="Sugita-Konishi S."/>
            <person name="Sato K."/>
            <person name="Mori E."/>
            <person name="Abe Y."/>
            <person name="Kisaki G."/>
            <person name="Hamano K."/>
            <person name="Suezawa K."/>
            <person name="Otani M."/>
            <person name="Fukuda T."/>
            <person name="Manabe T."/>
            <person name="Gomi K."/>
            <person name="Tabuchi M."/>
            <person name="Akimitsu K."/>
            <person name="Kataoka I."/>
        </authorList>
    </citation>
    <scope>NUCLEOTIDE SEQUENCE [LARGE SCALE GENOMIC DNA]</scope>
    <source>
        <strain evidence="2">cv. Fuchu</strain>
    </source>
</reference>
<keyword evidence="2" id="KW-1185">Reference proteome</keyword>
<name>A0A7J0DTI1_9ERIC</name>
<accession>A0A7J0DTI1</accession>
<dbReference type="AlphaFoldDB" id="A0A7J0DTI1"/>
<dbReference type="EMBL" id="BJWL01000396">
    <property type="protein sequence ID" value="GFS42188.1"/>
    <property type="molecule type" value="Genomic_DNA"/>
</dbReference>
<protein>
    <submittedName>
        <fullName evidence="1">Uncharacterized protein</fullName>
    </submittedName>
</protein>
<gene>
    <name evidence="1" type="ORF">Acr_00g0078390</name>
</gene>
<evidence type="ECO:0000313" key="1">
    <source>
        <dbReference type="EMBL" id="GFS42188.1"/>
    </source>
</evidence>